<protein>
    <submittedName>
        <fullName evidence="6">Tyrosine decarboxylase</fullName>
    </submittedName>
</protein>
<evidence type="ECO:0000313" key="7">
    <source>
        <dbReference type="Proteomes" id="UP001604277"/>
    </source>
</evidence>
<evidence type="ECO:0000256" key="3">
    <source>
        <dbReference type="ARBA" id="ARBA00022898"/>
    </source>
</evidence>
<reference evidence="7" key="1">
    <citation type="submission" date="2024-07" db="EMBL/GenBank/DDBJ databases">
        <title>Two chromosome-level genome assemblies of Korean endemic species Abeliophyllum distichum and Forsythia ovata (Oleaceae).</title>
        <authorList>
            <person name="Jang H."/>
        </authorList>
    </citation>
    <scope>NUCLEOTIDE SEQUENCE [LARGE SCALE GENOMIC DNA]</scope>
</reference>
<gene>
    <name evidence="6" type="ORF">Fot_21478</name>
</gene>
<dbReference type="PRINTS" id="PR00800">
    <property type="entry name" value="YHDCRBOXLASE"/>
</dbReference>
<sequence>MLSTRFNVVGFNRMSSPATTELESIVMDWLGKMVKLPSSFLFSGSGSGVLQGLPVKPFCTHLSLQEYDPNDVLASITIDKLQNRMLCRLVDVLLCRGKKCGLEVISDSGQLEMRGYSDMQVFAMKRE</sequence>
<dbReference type="AlphaFoldDB" id="A0ABD1UV89"/>
<evidence type="ECO:0000256" key="1">
    <source>
        <dbReference type="ARBA" id="ARBA00001933"/>
    </source>
</evidence>
<dbReference type="InterPro" id="IPR002129">
    <property type="entry name" value="PyrdxlP-dep_de-COase"/>
</dbReference>
<dbReference type="Pfam" id="PF00282">
    <property type="entry name" value="Pyridoxal_deC"/>
    <property type="match status" value="1"/>
</dbReference>
<dbReference type="InterPro" id="IPR015421">
    <property type="entry name" value="PyrdxlP-dep_Trfase_major"/>
</dbReference>
<dbReference type="InterPro" id="IPR015424">
    <property type="entry name" value="PyrdxlP-dep_Trfase"/>
</dbReference>
<evidence type="ECO:0000256" key="5">
    <source>
        <dbReference type="RuleBase" id="RU000382"/>
    </source>
</evidence>
<comment type="similarity">
    <text evidence="5">Belongs to the group II decarboxylase family.</text>
</comment>
<comment type="cofactor">
    <cofactor evidence="1 5">
        <name>pyridoxal 5'-phosphate</name>
        <dbReference type="ChEBI" id="CHEBI:597326"/>
    </cofactor>
</comment>
<dbReference type="PANTHER" id="PTHR11999:SF96">
    <property type="entry name" value="TYROSINE DECARBOXYLASE"/>
    <property type="match status" value="1"/>
</dbReference>
<dbReference type="GO" id="GO:0016831">
    <property type="term" value="F:carboxy-lyase activity"/>
    <property type="evidence" value="ECO:0007669"/>
    <property type="project" value="UniProtKB-KW"/>
</dbReference>
<proteinExistence type="inferred from homology"/>
<organism evidence="6 7">
    <name type="scientific">Forsythia ovata</name>
    <dbReference type="NCBI Taxonomy" id="205694"/>
    <lineage>
        <taxon>Eukaryota</taxon>
        <taxon>Viridiplantae</taxon>
        <taxon>Streptophyta</taxon>
        <taxon>Embryophyta</taxon>
        <taxon>Tracheophyta</taxon>
        <taxon>Spermatophyta</taxon>
        <taxon>Magnoliopsida</taxon>
        <taxon>eudicotyledons</taxon>
        <taxon>Gunneridae</taxon>
        <taxon>Pentapetalae</taxon>
        <taxon>asterids</taxon>
        <taxon>lamiids</taxon>
        <taxon>Lamiales</taxon>
        <taxon>Oleaceae</taxon>
        <taxon>Forsythieae</taxon>
        <taxon>Forsythia</taxon>
    </lineage>
</organism>
<keyword evidence="2" id="KW-0210">Decarboxylase</keyword>
<dbReference type="Proteomes" id="UP001604277">
    <property type="component" value="Unassembled WGS sequence"/>
</dbReference>
<dbReference type="Gene3D" id="3.40.640.10">
    <property type="entry name" value="Type I PLP-dependent aspartate aminotransferase-like (Major domain)"/>
    <property type="match status" value="1"/>
</dbReference>
<evidence type="ECO:0000256" key="2">
    <source>
        <dbReference type="ARBA" id="ARBA00022793"/>
    </source>
</evidence>
<accession>A0ABD1UV89</accession>
<keyword evidence="3 5" id="KW-0663">Pyridoxal phosphate</keyword>
<dbReference type="InterPro" id="IPR010977">
    <property type="entry name" value="Aromatic_deC"/>
</dbReference>
<dbReference type="PANTHER" id="PTHR11999">
    <property type="entry name" value="GROUP II PYRIDOXAL-5-PHOSPHATE DECARBOXYLASE"/>
    <property type="match status" value="1"/>
</dbReference>
<name>A0ABD1UV89_9LAMI</name>
<evidence type="ECO:0000313" key="6">
    <source>
        <dbReference type="EMBL" id="KAL2528877.1"/>
    </source>
</evidence>
<keyword evidence="7" id="KW-1185">Reference proteome</keyword>
<comment type="caution">
    <text evidence="6">The sequence shown here is derived from an EMBL/GenBank/DDBJ whole genome shotgun (WGS) entry which is preliminary data.</text>
</comment>
<evidence type="ECO:0000256" key="4">
    <source>
        <dbReference type="ARBA" id="ARBA00023239"/>
    </source>
</evidence>
<dbReference type="SUPFAM" id="SSF53383">
    <property type="entry name" value="PLP-dependent transferases"/>
    <property type="match status" value="1"/>
</dbReference>
<dbReference type="EMBL" id="JBFOLJ010000006">
    <property type="protein sequence ID" value="KAL2528877.1"/>
    <property type="molecule type" value="Genomic_DNA"/>
</dbReference>
<keyword evidence="4 5" id="KW-0456">Lyase</keyword>